<feature type="transmembrane region" description="Helical" evidence="6">
    <location>
        <begin position="94"/>
        <end position="116"/>
    </location>
</feature>
<dbReference type="InterPro" id="IPR000620">
    <property type="entry name" value="EamA_dom"/>
</dbReference>
<proteinExistence type="inferred from homology"/>
<comment type="caution">
    <text evidence="8">The sequence shown here is derived from an EMBL/GenBank/DDBJ whole genome shotgun (WGS) entry which is preliminary data.</text>
</comment>
<dbReference type="GO" id="GO:0016020">
    <property type="term" value="C:membrane"/>
    <property type="evidence" value="ECO:0007669"/>
    <property type="project" value="UniProtKB-SubCell"/>
</dbReference>
<reference evidence="8 9" key="1">
    <citation type="submission" date="2020-08" db="EMBL/GenBank/DDBJ databases">
        <title>Bridging the membrane lipid divide: bacteria of the FCB group superphylum have the potential to synthesize archaeal ether lipids.</title>
        <authorList>
            <person name="Villanueva L."/>
            <person name="Von Meijenfeldt F.A.B."/>
            <person name="Westbye A.B."/>
            <person name="Yadav S."/>
            <person name="Hopmans E.C."/>
            <person name="Dutilh B.E."/>
            <person name="Sinninghe Damste J.S."/>
        </authorList>
    </citation>
    <scope>NUCLEOTIDE SEQUENCE [LARGE SCALE GENOMIC DNA]</scope>
    <source>
        <strain evidence="8">NIOZ-UU36</strain>
    </source>
</reference>
<dbReference type="EMBL" id="JACNJN010000114">
    <property type="protein sequence ID" value="MBC8335570.1"/>
    <property type="molecule type" value="Genomic_DNA"/>
</dbReference>
<evidence type="ECO:0000256" key="1">
    <source>
        <dbReference type="ARBA" id="ARBA00004141"/>
    </source>
</evidence>
<name>A0A8J6NJA9_9CHLR</name>
<dbReference type="PANTHER" id="PTHR32322">
    <property type="entry name" value="INNER MEMBRANE TRANSPORTER"/>
    <property type="match status" value="1"/>
</dbReference>
<feature type="domain" description="EamA" evidence="7">
    <location>
        <begin position="150"/>
        <end position="281"/>
    </location>
</feature>
<evidence type="ECO:0000259" key="7">
    <source>
        <dbReference type="Pfam" id="PF00892"/>
    </source>
</evidence>
<feature type="transmembrane region" description="Helical" evidence="6">
    <location>
        <begin position="210"/>
        <end position="228"/>
    </location>
</feature>
<evidence type="ECO:0000256" key="3">
    <source>
        <dbReference type="ARBA" id="ARBA00022692"/>
    </source>
</evidence>
<evidence type="ECO:0000256" key="4">
    <source>
        <dbReference type="ARBA" id="ARBA00022989"/>
    </source>
</evidence>
<comment type="similarity">
    <text evidence="2">Belongs to the EamA transporter family.</text>
</comment>
<dbReference type="PANTHER" id="PTHR32322:SF2">
    <property type="entry name" value="EAMA DOMAIN-CONTAINING PROTEIN"/>
    <property type="match status" value="1"/>
</dbReference>
<feature type="transmembrane region" description="Helical" evidence="6">
    <location>
        <begin position="180"/>
        <end position="198"/>
    </location>
</feature>
<dbReference type="SUPFAM" id="SSF103481">
    <property type="entry name" value="Multidrug resistance efflux transporter EmrE"/>
    <property type="match status" value="2"/>
</dbReference>
<feature type="transmembrane region" description="Helical" evidence="6">
    <location>
        <begin position="65"/>
        <end position="88"/>
    </location>
</feature>
<gene>
    <name evidence="8" type="ORF">H8E29_09910</name>
</gene>
<accession>A0A8J6NJA9</accession>
<evidence type="ECO:0000256" key="5">
    <source>
        <dbReference type="ARBA" id="ARBA00023136"/>
    </source>
</evidence>
<evidence type="ECO:0000313" key="8">
    <source>
        <dbReference type="EMBL" id="MBC8335570.1"/>
    </source>
</evidence>
<feature type="transmembrane region" description="Helical" evidence="6">
    <location>
        <begin position="240"/>
        <end position="259"/>
    </location>
</feature>
<feature type="domain" description="EamA" evidence="7">
    <location>
        <begin position="7"/>
        <end position="139"/>
    </location>
</feature>
<keyword evidence="4 6" id="KW-1133">Transmembrane helix</keyword>
<keyword evidence="3 6" id="KW-0812">Transmembrane</keyword>
<feature type="transmembrane region" description="Helical" evidence="6">
    <location>
        <begin position="36"/>
        <end position="58"/>
    </location>
</feature>
<comment type="subcellular location">
    <subcellularLocation>
        <location evidence="1">Membrane</location>
        <topology evidence="1">Multi-pass membrane protein</topology>
    </subcellularLocation>
</comment>
<evidence type="ECO:0000313" key="9">
    <source>
        <dbReference type="Proteomes" id="UP000614469"/>
    </source>
</evidence>
<feature type="transmembrane region" description="Helical" evidence="6">
    <location>
        <begin position="125"/>
        <end position="143"/>
    </location>
</feature>
<protein>
    <submittedName>
        <fullName evidence="8">DMT family transporter</fullName>
    </submittedName>
</protein>
<dbReference type="Pfam" id="PF00892">
    <property type="entry name" value="EamA"/>
    <property type="match status" value="2"/>
</dbReference>
<keyword evidence="5 6" id="KW-0472">Membrane</keyword>
<feature type="transmembrane region" description="Helical" evidence="6">
    <location>
        <begin position="265"/>
        <end position="283"/>
    </location>
</feature>
<dbReference type="InterPro" id="IPR050638">
    <property type="entry name" value="AA-Vitamin_Transporters"/>
</dbReference>
<feature type="transmembrane region" description="Helical" evidence="6">
    <location>
        <begin position="149"/>
        <end position="168"/>
    </location>
</feature>
<evidence type="ECO:0000256" key="6">
    <source>
        <dbReference type="SAM" id="Phobius"/>
    </source>
</evidence>
<organism evidence="8 9">
    <name type="scientific">Candidatus Desulfolinea nitratireducens</name>
    <dbReference type="NCBI Taxonomy" id="2841698"/>
    <lineage>
        <taxon>Bacteria</taxon>
        <taxon>Bacillati</taxon>
        <taxon>Chloroflexota</taxon>
        <taxon>Anaerolineae</taxon>
        <taxon>Anaerolineales</taxon>
        <taxon>Anaerolineales incertae sedis</taxon>
        <taxon>Candidatus Desulfolinea</taxon>
    </lineage>
</organism>
<dbReference type="AlphaFoldDB" id="A0A8J6NJA9"/>
<evidence type="ECO:0000256" key="2">
    <source>
        <dbReference type="ARBA" id="ARBA00007362"/>
    </source>
</evidence>
<sequence>MRSEQRRGISAAVISAVFLGLTPIFGKQAIIWGFSPIAVVALRTSFATLLLLTLILIFKREYFYIFPLGLAGCALAGAINGIGSLFYYMALGRLSASVGHLLYSLYPVFVVIWLLLDRQAPTRLTLIRIVLATMAIILIANVNNGGIDMTGVTMMLIASALYALHLPVNQRVLYEVPAPTVTLYTLLFMSAIVVPAYFLFDHQWPIGDVVWWPVIGLTLVTFLSRLTLFFGVKHIGGLQTALLGLGELVITVGLGLIWLNEELSLLQWIGVAGLIVSLLLVRFEKKKVINRPGGWLSWIRPSQQLPPDIPWGPHT</sequence>
<dbReference type="Proteomes" id="UP000614469">
    <property type="component" value="Unassembled WGS sequence"/>
</dbReference>
<dbReference type="InterPro" id="IPR037185">
    <property type="entry name" value="EmrE-like"/>
</dbReference>